<dbReference type="AlphaFoldDB" id="A0A2W1KIM0"/>
<comment type="caution">
    <text evidence="2">The sequence shown here is derived from an EMBL/GenBank/DDBJ whole genome shotgun (WGS) entry which is preliminary data.</text>
</comment>
<reference evidence="2 3" key="1">
    <citation type="submission" date="2018-06" db="EMBL/GenBank/DDBJ databases">
        <title>Draft sequence of Acidithiobacillus ferrooxidans CCM 4253.</title>
        <authorList>
            <person name="Moya-Beltran A."/>
            <person name="Castro M."/>
            <person name="Covarrubias P.C."/>
            <person name="Issotta F."/>
            <person name="Janiczek O."/>
            <person name="Mandl M."/>
            <person name="Kucera J."/>
            <person name="Quatrini R."/>
        </authorList>
    </citation>
    <scope>NUCLEOTIDE SEQUENCE [LARGE SCALE GENOMIC DNA]</scope>
    <source>
        <strain evidence="2 3">CCM 4253</strain>
    </source>
</reference>
<organism evidence="2 3">
    <name type="scientific">Acidithiobacillus ferrooxidans</name>
    <name type="common">Thiobacillus ferrooxidans</name>
    <dbReference type="NCBI Taxonomy" id="920"/>
    <lineage>
        <taxon>Bacteria</taxon>
        <taxon>Pseudomonadati</taxon>
        <taxon>Pseudomonadota</taxon>
        <taxon>Acidithiobacillia</taxon>
        <taxon>Acidithiobacillales</taxon>
        <taxon>Acidithiobacillaceae</taxon>
        <taxon>Acidithiobacillus</taxon>
    </lineage>
</organism>
<evidence type="ECO:0000313" key="2">
    <source>
        <dbReference type="EMBL" id="PZD81604.1"/>
    </source>
</evidence>
<gene>
    <name evidence="2" type="ORF">DN052_00545</name>
</gene>
<dbReference type="Proteomes" id="UP000248886">
    <property type="component" value="Unassembled WGS sequence"/>
</dbReference>
<feature type="compositionally biased region" description="Basic residues" evidence="1">
    <location>
        <begin position="60"/>
        <end position="69"/>
    </location>
</feature>
<name>A0A2W1KIM0_ACIFR</name>
<evidence type="ECO:0000256" key="1">
    <source>
        <dbReference type="SAM" id="MobiDB-lite"/>
    </source>
</evidence>
<protein>
    <submittedName>
        <fullName evidence="2">Uncharacterized protein</fullName>
    </submittedName>
</protein>
<feature type="compositionally biased region" description="Basic and acidic residues" evidence="1">
    <location>
        <begin position="42"/>
        <end position="59"/>
    </location>
</feature>
<accession>A0A2W1KIM0</accession>
<proteinExistence type="predicted"/>
<dbReference type="EMBL" id="QKQP01000001">
    <property type="protein sequence ID" value="PZD81604.1"/>
    <property type="molecule type" value="Genomic_DNA"/>
</dbReference>
<evidence type="ECO:0000313" key="3">
    <source>
        <dbReference type="Proteomes" id="UP000248886"/>
    </source>
</evidence>
<sequence>MKCWDASPPGSSTRSPGSIGWFTIFHPSRRLLSSGSELKPAPSEREQREARLRAQMEAKKAKRQGRKGRGVWPLLG</sequence>
<feature type="region of interest" description="Disordered" evidence="1">
    <location>
        <begin position="33"/>
        <end position="76"/>
    </location>
</feature>